<dbReference type="Gene3D" id="3.40.33.10">
    <property type="entry name" value="CAP"/>
    <property type="match status" value="1"/>
</dbReference>
<organism evidence="2 3">
    <name type="scientific">Nocardia vermiculata</name>
    <dbReference type="NCBI Taxonomy" id="257274"/>
    <lineage>
        <taxon>Bacteria</taxon>
        <taxon>Bacillati</taxon>
        <taxon>Actinomycetota</taxon>
        <taxon>Actinomycetes</taxon>
        <taxon>Mycobacteriales</taxon>
        <taxon>Nocardiaceae</taxon>
        <taxon>Nocardia</taxon>
    </lineage>
</organism>
<dbReference type="FunFam" id="3.40.33.10:FF:000002">
    <property type="entry name" value="Golgi-associated plant pathogenesis-related protein 1"/>
    <property type="match status" value="1"/>
</dbReference>
<evidence type="ECO:0000313" key="2">
    <source>
        <dbReference type="EMBL" id="NKY53803.1"/>
    </source>
</evidence>
<dbReference type="InterPro" id="IPR014044">
    <property type="entry name" value="CAP_dom"/>
</dbReference>
<dbReference type="AlphaFoldDB" id="A0A846Y3I3"/>
<dbReference type="SUPFAM" id="SSF55797">
    <property type="entry name" value="PR-1-like"/>
    <property type="match status" value="1"/>
</dbReference>
<dbReference type="EMBL" id="JAAXOP010000021">
    <property type="protein sequence ID" value="NKY53803.1"/>
    <property type="molecule type" value="Genomic_DNA"/>
</dbReference>
<dbReference type="PRINTS" id="PR00837">
    <property type="entry name" value="V5TPXLIKE"/>
</dbReference>
<feature type="domain" description="SCP" evidence="1">
    <location>
        <begin position="28"/>
        <end position="164"/>
    </location>
</feature>
<reference evidence="2 3" key="1">
    <citation type="submission" date="2020-04" db="EMBL/GenBank/DDBJ databases">
        <title>MicrobeNet Type strains.</title>
        <authorList>
            <person name="Nicholson A.C."/>
        </authorList>
    </citation>
    <scope>NUCLEOTIDE SEQUENCE [LARGE SCALE GENOMIC DNA]</scope>
    <source>
        <strain evidence="2 3">JCM 12354</strain>
    </source>
</reference>
<sequence>MLAVAIALSGAVGTTANAEPNHLCTDAAYRTEMLNLHNDYRATHHAPKLQLDEELNRLAEDWAQRLARTRTFEHRPDNKFGENLYMMSGNGGTFAGAESAFRAWADEEEAVYDYDKPGFSMETGHFTQVVWKGTERMGVARVCEPESGETYVVANYDPPGNWEGRFPENVLRP</sequence>
<evidence type="ECO:0000313" key="3">
    <source>
        <dbReference type="Proteomes" id="UP000565711"/>
    </source>
</evidence>
<dbReference type="SMART" id="SM00198">
    <property type="entry name" value="SCP"/>
    <property type="match status" value="1"/>
</dbReference>
<dbReference type="Proteomes" id="UP000565711">
    <property type="component" value="Unassembled WGS sequence"/>
</dbReference>
<dbReference type="InterPro" id="IPR001283">
    <property type="entry name" value="CRISP-related"/>
</dbReference>
<comment type="caution">
    <text evidence="2">The sequence shown here is derived from an EMBL/GenBank/DDBJ whole genome shotgun (WGS) entry which is preliminary data.</text>
</comment>
<dbReference type="PANTHER" id="PTHR10334">
    <property type="entry name" value="CYSTEINE-RICH SECRETORY PROTEIN-RELATED"/>
    <property type="match status" value="1"/>
</dbReference>
<evidence type="ECO:0000259" key="1">
    <source>
        <dbReference type="SMART" id="SM00198"/>
    </source>
</evidence>
<gene>
    <name evidence="2" type="ORF">HGA08_26765</name>
</gene>
<dbReference type="GO" id="GO:0005576">
    <property type="term" value="C:extracellular region"/>
    <property type="evidence" value="ECO:0007669"/>
    <property type="project" value="InterPro"/>
</dbReference>
<dbReference type="Pfam" id="PF00188">
    <property type="entry name" value="CAP"/>
    <property type="match status" value="1"/>
</dbReference>
<dbReference type="PROSITE" id="PS01009">
    <property type="entry name" value="CRISP_1"/>
    <property type="match status" value="1"/>
</dbReference>
<protein>
    <submittedName>
        <fullName evidence="2">Secretion protein</fullName>
    </submittedName>
</protein>
<name>A0A846Y3I3_9NOCA</name>
<dbReference type="RefSeq" id="WP_067879787.1">
    <property type="nucleotide sequence ID" value="NZ_JAAXOP010000021.1"/>
</dbReference>
<dbReference type="InterPro" id="IPR018244">
    <property type="entry name" value="Allrgn_V5/Tpx1_CS"/>
</dbReference>
<dbReference type="CDD" id="cd05382">
    <property type="entry name" value="CAP_GAPR1-like"/>
    <property type="match status" value="1"/>
</dbReference>
<accession>A0A846Y3I3</accession>
<dbReference type="InterPro" id="IPR034113">
    <property type="entry name" value="SCP_GAPR1-like"/>
</dbReference>
<dbReference type="InterPro" id="IPR035940">
    <property type="entry name" value="CAP_sf"/>
</dbReference>
<proteinExistence type="predicted"/>
<keyword evidence="3" id="KW-1185">Reference proteome</keyword>